<evidence type="ECO:0000313" key="6">
    <source>
        <dbReference type="Proteomes" id="UP000214646"/>
    </source>
</evidence>
<dbReference type="PROSITE" id="PS50294">
    <property type="entry name" value="WD_REPEATS_REGION"/>
    <property type="match status" value="9"/>
</dbReference>
<dbReference type="SUPFAM" id="SSF50998">
    <property type="entry name" value="Quinoprotein alcohol dehydrogenase-like"/>
    <property type="match status" value="1"/>
</dbReference>
<dbReference type="InterPro" id="IPR020472">
    <property type="entry name" value="WD40_PAC1"/>
</dbReference>
<keyword evidence="6" id="KW-1185">Reference proteome</keyword>
<reference evidence="6" key="1">
    <citation type="submission" date="2017-06" db="EMBL/GenBank/DDBJ databases">
        <title>Genome analysis of Fimbriiglobus ruber SP5, the first member of the order Planctomycetales with confirmed chitinolytic capability.</title>
        <authorList>
            <person name="Ravin N.V."/>
            <person name="Rakitin A.L."/>
            <person name="Ivanova A.A."/>
            <person name="Beletsky A.V."/>
            <person name="Kulichevskaya I.S."/>
            <person name="Mardanov A.V."/>
            <person name="Dedysh S.N."/>
        </authorList>
    </citation>
    <scope>NUCLEOTIDE SEQUENCE [LARGE SCALE GENOMIC DNA]</scope>
    <source>
        <strain evidence="6">SP5</strain>
    </source>
</reference>
<dbReference type="GO" id="GO:0007219">
    <property type="term" value="P:Notch signaling pathway"/>
    <property type="evidence" value="ECO:0007669"/>
    <property type="project" value="TreeGrafter"/>
</dbReference>
<evidence type="ECO:0000256" key="4">
    <source>
        <dbReference type="SAM" id="SignalP"/>
    </source>
</evidence>
<feature type="repeat" description="WD" evidence="3">
    <location>
        <begin position="681"/>
        <end position="722"/>
    </location>
</feature>
<feature type="signal peptide" evidence="4">
    <location>
        <begin position="1"/>
        <end position="20"/>
    </location>
</feature>
<feature type="repeat" description="WD" evidence="3">
    <location>
        <begin position="646"/>
        <end position="680"/>
    </location>
</feature>
<dbReference type="Proteomes" id="UP000214646">
    <property type="component" value="Unassembled WGS sequence"/>
</dbReference>
<name>A0A225DEH3_9BACT</name>
<comment type="caution">
    <text evidence="5">The sequence shown here is derived from an EMBL/GenBank/DDBJ whole genome shotgun (WGS) entry which is preliminary data.</text>
</comment>
<dbReference type="PANTHER" id="PTHR19848">
    <property type="entry name" value="WD40 REPEAT PROTEIN"/>
    <property type="match status" value="1"/>
</dbReference>
<dbReference type="OrthoDB" id="234493at2"/>
<evidence type="ECO:0000256" key="1">
    <source>
        <dbReference type="ARBA" id="ARBA00022574"/>
    </source>
</evidence>
<evidence type="ECO:0000256" key="3">
    <source>
        <dbReference type="PROSITE-ProRule" id="PRU00221"/>
    </source>
</evidence>
<dbReference type="AlphaFoldDB" id="A0A225DEH3"/>
<keyword evidence="1 3" id="KW-0853">WD repeat</keyword>
<dbReference type="SUPFAM" id="SSF50978">
    <property type="entry name" value="WD40 repeat-like"/>
    <property type="match status" value="2"/>
</dbReference>
<organism evidence="5 6">
    <name type="scientific">Fimbriiglobus ruber</name>
    <dbReference type="NCBI Taxonomy" id="1908690"/>
    <lineage>
        <taxon>Bacteria</taxon>
        <taxon>Pseudomonadati</taxon>
        <taxon>Planctomycetota</taxon>
        <taxon>Planctomycetia</taxon>
        <taxon>Gemmatales</taxon>
        <taxon>Gemmataceae</taxon>
        <taxon>Fimbriiglobus</taxon>
    </lineage>
</organism>
<dbReference type="InterPro" id="IPR001680">
    <property type="entry name" value="WD40_rpt"/>
</dbReference>
<dbReference type="PRINTS" id="PR00320">
    <property type="entry name" value="GPROTEINBRPT"/>
</dbReference>
<feature type="repeat" description="WD" evidence="3">
    <location>
        <begin position="199"/>
        <end position="239"/>
    </location>
</feature>
<evidence type="ECO:0000313" key="5">
    <source>
        <dbReference type="EMBL" id="OWK34517.1"/>
    </source>
</evidence>
<evidence type="ECO:0000256" key="2">
    <source>
        <dbReference type="ARBA" id="ARBA00022737"/>
    </source>
</evidence>
<feature type="repeat" description="WD" evidence="3">
    <location>
        <begin position="501"/>
        <end position="533"/>
    </location>
</feature>
<feature type="repeat" description="WD" evidence="3">
    <location>
        <begin position="461"/>
        <end position="501"/>
    </location>
</feature>
<dbReference type="PROSITE" id="PS50082">
    <property type="entry name" value="WD_REPEATS_2"/>
    <property type="match status" value="12"/>
</dbReference>
<feature type="repeat" description="WD" evidence="3">
    <location>
        <begin position="105"/>
        <end position="146"/>
    </location>
</feature>
<feature type="chain" id="PRO_5013302245" evidence="4">
    <location>
        <begin position="21"/>
        <end position="1007"/>
    </location>
</feature>
<dbReference type="EMBL" id="NIDE01000020">
    <property type="protein sequence ID" value="OWK34517.1"/>
    <property type="molecule type" value="Genomic_DNA"/>
</dbReference>
<accession>A0A225DEH3</accession>
<dbReference type="PROSITE" id="PS00678">
    <property type="entry name" value="WD_REPEATS_1"/>
    <property type="match status" value="5"/>
</dbReference>
<keyword evidence="4" id="KW-0732">Signal</keyword>
<feature type="repeat" description="WD" evidence="3">
    <location>
        <begin position="419"/>
        <end position="451"/>
    </location>
</feature>
<dbReference type="InterPro" id="IPR015943">
    <property type="entry name" value="WD40/YVTN_repeat-like_dom_sf"/>
</dbReference>
<gene>
    <name evidence="5" type="ORF">FRUB_10488</name>
</gene>
<feature type="repeat" description="WD" evidence="3">
    <location>
        <begin position="335"/>
        <end position="376"/>
    </location>
</feature>
<feature type="repeat" description="WD" evidence="3">
    <location>
        <begin position="722"/>
        <end position="763"/>
    </location>
</feature>
<dbReference type="InterPro" id="IPR011047">
    <property type="entry name" value="Quinoprotein_ADH-like_sf"/>
</dbReference>
<dbReference type="CDD" id="cd00200">
    <property type="entry name" value="WD40"/>
    <property type="match status" value="3"/>
</dbReference>
<dbReference type="GO" id="GO:0000027">
    <property type="term" value="P:ribosomal large subunit assembly"/>
    <property type="evidence" value="ECO:0007669"/>
    <property type="project" value="TreeGrafter"/>
</dbReference>
<dbReference type="PANTHER" id="PTHR19848:SF8">
    <property type="entry name" value="F-BOX AND WD REPEAT DOMAIN CONTAINING 7"/>
    <property type="match status" value="1"/>
</dbReference>
<feature type="repeat" description="WD" evidence="3">
    <location>
        <begin position="587"/>
        <end position="620"/>
    </location>
</feature>
<dbReference type="InterPro" id="IPR019775">
    <property type="entry name" value="WD40_repeat_CS"/>
</dbReference>
<dbReference type="SMART" id="SM00320">
    <property type="entry name" value="WD40"/>
    <property type="match status" value="20"/>
</dbReference>
<dbReference type="SMART" id="SM00564">
    <property type="entry name" value="PQQ"/>
    <property type="match status" value="6"/>
</dbReference>
<proteinExistence type="predicted"/>
<dbReference type="RefSeq" id="WP_088260788.1">
    <property type="nucleotide sequence ID" value="NZ_NIDE01000020.1"/>
</dbReference>
<feature type="repeat" description="WD" evidence="3">
    <location>
        <begin position="377"/>
        <end position="418"/>
    </location>
</feature>
<dbReference type="InterPro" id="IPR036322">
    <property type="entry name" value="WD40_repeat_dom_sf"/>
</dbReference>
<dbReference type="Pfam" id="PF00400">
    <property type="entry name" value="WD40"/>
    <property type="match status" value="11"/>
</dbReference>
<keyword evidence="2" id="KW-0677">Repeat</keyword>
<sequence length="1007" mass="103529">MIRAFVAALCATLFAGLVWAGDPAPTAASVNETLDKYRAEREVAAKTFGPAELAAADDLAARATAALKDGNLSGAARQARDARWHLPFIPPDLPPHVSRVLGVARLRHSDRVNALSYSPDGNTLASASRDGTVRLWDLGNGREILTYHGHEKAEPETEKLNVLKVPGAVFSPDGAVVASSGGHEIHVWDAKTGKLVHTLSAHKAPVRGLAFVDANTLVSGGDDRKVIVWDVRQEKPVTTFAEQAQRVEAVAVGGKGKLIASINAVGELFVYATHSDKKTPLMSIAVTDGSAAGTGVAFAGDGGIATTGGDPKIKLTSGPSTDAPATGVGATVRTYQGHTGKITALAATADGKFLITGGTDQTVRVWEVSSGKQLWSFHGHPAAVTAIAINAAGTQIASGAEDGSIRLWPLSPADDHRAATDATEALWTVAVSPDGRRFATGGADRLVRIYDTVAVKLEKPLAGHSGAVTAVVFLDAGTVASGAGDKLVKVWDLASGKAIDCAGHKSAVLAVAADGSGKLVVSGSADKTVRGWDRGAGKELWAWTGKSAVCAVAVRKDGRRVAVGTADGSLTILSVDGSETPKVLASVPAHAAGVAGVAYHPDGTRVVTCGGDGIARTWSLPDNGPPANLAKFEVPARSGPVTTVALSTVAFSADGRLIATGGADAIPRVWDVQTGGEVRGFRGHTDWVTGVAFAPDGRALISVGVDKAARVFEMSRPESSGTAGHSLPVKCVAVSRDGLLLATGSDDKTVKVWDLATGHEVATLTGATAPLNAIGFTGPNELVGGGDDGLLRWWSARPGKEIRTAPCGNVFNLAIAPDGKVGVVWARTREKTTGFELYGTTGVAEPGVTEKGREASCAVLSADAALGVTGGEDGVVRIWDLGTKDRVGGDWPLFVNRVADLALTPDKKTLIAIDIDGTVKIGDVAKRAAEPAIPAVTDGVNGLVVSPTGDKFATISKVGVVKLWDLKGKELRSWKFSSLPAAAAFTPNGKQLVTGNGDGTAFVLDLP</sequence>
<dbReference type="InterPro" id="IPR018391">
    <property type="entry name" value="PQQ_b-propeller_rpt"/>
</dbReference>
<feature type="repeat" description="WD" evidence="3">
    <location>
        <begin position="868"/>
        <end position="889"/>
    </location>
</feature>
<dbReference type="Gene3D" id="2.130.10.10">
    <property type="entry name" value="YVTN repeat-like/Quinoprotein amine dehydrogenase"/>
    <property type="match status" value="8"/>
</dbReference>
<protein>
    <submittedName>
        <fullName evidence="5">High-affnity carbon uptake protein Hat/HatR</fullName>
    </submittedName>
</protein>